<feature type="non-terminal residue" evidence="1">
    <location>
        <position position="1"/>
    </location>
</feature>
<organism evidence="1 2">
    <name type="scientific">Trifolium medium</name>
    <dbReference type="NCBI Taxonomy" id="97028"/>
    <lineage>
        <taxon>Eukaryota</taxon>
        <taxon>Viridiplantae</taxon>
        <taxon>Streptophyta</taxon>
        <taxon>Embryophyta</taxon>
        <taxon>Tracheophyta</taxon>
        <taxon>Spermatophyta</taxon>
        <taxon>Magnoliopsida</taxon>
        <taxon>eudicotyledons</taxon>
        <taxon>Gunneridae</taxon>
        <taxon>Pentapetalae</taxon>
        <taxon>rosids</taxon>
        <taxon>fabids</taxon>
        <taxon>Fabales</taxon>
        <taxon>Fabaceae</taxon>
        <taxon>Papilionoideae</taxon>
        <taxon>50 kb inversion clade</taxon>
        <taxon>NPAAA clade</taxon>
        <taxon>Hologalegina</taxon>
        <taxon>IRL clade</taxon>
        <taxon>Trifolieae</taxon>
        <taxon>Trifolium</taxon>
    </lineage>
</organism>
<comment type="caution">
    <text evidence="1">The sequence shown here is derived from an EMBL/GenBank/DDBJ whole genome shotgun (WGS) entry which is preliminary data.</text>
</comment>
<dbReference type="Proteomes" id="UP000265520">
    <property type="component" value="Unassembled WGS sequence"/>
</dbReference>
<name>A0A392RG69_9FABA</name>
<proteinExistence type="predicted"/>
<reference evidence="1 2" key="1">
    <citation type="journal article" date="2018" name="Front. Plant Sci.">
        <title>Red Clover (Trifolium pratense) and Zigzag Clover (T. medium) - A Picture of Genomic Similarities and Differences.</title>
        <authorList>
            <person name="Dluhosova J."/>
            <person name="Istvanek J."/>
            <person name="Nedelnik J."/>
            <person name="Repkova J."/>
        </authorList>
    </citation>
    <scope>NUCLEOTIDE SEQUENCE [LARGE SCALE GENOMIC DNA]</scope>
    <source>
        <strain evidence="2">cv. 10/8</strain>
        <tissue evidence="1">Leaf</tissue>
    </source>
</reference>
<protein>
    <submittedName>
        <fullName evidence="1">Uncharacterized protein</fullName>
    </submittedName>
</protein>
<dbReference type="AlphaFoldDB" id="A0A392RG69"/>
<evidence type="ECO:0000313" key="1">
    <source>
        <dbReference type="EMBL" id="MCI35132.1"/>
    </source>
</evidence>
<keyword evidence="2" id="KW-1185">Reference proteome</keyword>
<dbReference type="EMBL" id="LXQA010220560">
    <property type="protein sequence ID" value="MCI35132.1"/>
    <property type="molecule type" value="Genomic_DNA"/>
</dbReference>
<evidence type="ECO:0000313" key="2">
    <source>
        <dbReference type="Proteomes" id="UP000265520"/>
    </source>
</evidence>
<accession>A0A392RG69</accession>
<sequence>EPPKSLLLGIGVMTLGSSSCAKETLVTVLVVCEGMLAYGILVTRRGSCTRRHSCSAHAFTRVRLTLRSRGHVREYLVFVKVLIFCSCRQLRGTTRKTSGLLDGI</sequence>